<feature type="compositionally biased region" description="Basic and acidic residues" evidence="2">
    <location>
        <begin position="507"/>
        <end position="522"/>
    </location>
</feature>
<dbReference type="InterPro" id="IPR029058">
    <property type="entry name" value="AB_hydrolase_fold"/>
</dbReference>
<dbReference type="AlphaFoldDB" id="A0A8H4L506"/>
<organism evidence="4 5">
    <name type="scientific">Fusarium albosuccineum</name>
    <dbReference type="NCBI Taxonomy" id="1237068"/>
    <lineage>
        <taxon>Eukaryota</taxon>
        <taxon>Fungi</taxon>
        <taxon>Dikarya</taxon>
        <taxon>Ascomycota</taxon>
        <taxon>Pezizomycotina</taxon>
        <taxon>Sordariomycetes</taxon>
        <taxon>Hypocreomycetidae</taxon>
        <taxon>Hypocreales</taxon>
        <taxon>Nectriaceae</taxon>
        <taxon>Fusarium</taxon>
        <taxon>Fusarium decemcellulare species complex</taxon>
    </lineage>
</organism>
<feature type="region of interest" description="Disordered" evidence="2">
    <location>
        <begin position="302"/>
        <end position="339"/>
    </location>
</feature>
<dbReference type="Proteomes" id="UP000554235">
    <property type="component" value="Unassembled WGS sequence"/>
</dbReference>
<feature type="compositionally biased region" description="Basic and acidic residues" evidence="2">
    <location>
        <begin position="306"/>
        <end position="317"/>
    </location>
</feature>
<evidence type="ECO:0000256" key="2">
    <source>
        <dbReference type="SAM" id="MobiDB-lite"/>
    </source>
</evidence>
<dbReference type="Pfam" id="PF07859">
    <property type="entry name" value="Abhydrolase_3"/>
    <property type="match status" value="2"/>
</dbReference>
<evidence type="ECO:0000256" key="1">
    <source>
        <dbReference type="ARBA" id="ARBA00022801"/>
    </source>
</evidence>
<dbReference type="EMBL" id="JAADYS010001428">
    <property type="protein sequence ID" value="KAF4463057.1"/>
    <property type="molecule type" value="Genomic_DNA"/>
</dbReference>
<feature type="compositionally biased region" description="Low complexity" evidence="2">
    <location>
        <begin position="811"/>
        <end position="821"/>
    </location>
</feature>
<dbReference type="SUPFAM" id="SSF53474">
    <property type="entry name" value="alpha/beta-Hydrolases"/>
    <property type="match status" value="1"/>
</dbReference>
<reference evidence="4 5" key="1">
    <citation type="submission" date="2020-01" db="EMBL/GenBank/DDBJ databases">
        <title>Identification and distribution of gene clusters putatively required for synthesis of sphingolipid metabolism inhibitors in phylogenetically diverse species of the filamentous fungus Fusarium.</title>
        <authorList>
            <person name="Kim H.-S."/>
            <person name="Busman M."/>
            <person name="Brown D.W."/>
            <person name="Divon H."/>
            <person name="Uhlig S."/>
            <person name="Proctor R.H."/>
        </authorList>
    </citation>
    <scope>NUCLEOTIDE SEQUENCE [LARGE SCALE GENOMIC DNA]</scope>
    <source>
        <strain evidence="4 5">NRRL 20459</strain>
    </source>
</reference>
<dbReference type="InterPro" id="IPR013094">
    <property type="entry name" value="AB_hydrolase_3"/>
</dbReference>
<accession>A0A8H4L506</accession>
<proteinExistence type="predicted"/>
<dbReference type="PANTHER" id="PTHR48081">
    <property type="entry name" value="AB HYDROLASE SUPERFAMILY PROTEIN C4A8.06C"/>
    <property type="match status" value="1"/>
</dbReference>
<feature type="domain" description="Alpha/beta hydrolase fold-3" evidence="3">
    <location>
        <begin position="365"/>
        <end position="415"/>
    </location>
</feature>
<dbReference type="GO" id="GO:0016787">
    <property type="term" value="F:hydrolase activity"/>
    <property type="evidence" value="ECO:0007669"/>
    <property type="project" value="UniProtKB-KW"/>
</dbReference>
<feature type="region of interest" description="Disordered" evidence="2">
    <location>
        <begin position="864"/>
        <end position="928"/>
    </location>
</feature>
<dbReference type="PANTHER" id="PTHR48081:SF19">
    <property type="entry name" value="AB HYDROLASE SUPERFAMILY PROTEIN C4A8.06C"/>
    <property type="match status" value="1"/>
</dbReference>
<comment type="caution">
    <text evidence="4">The sequence shown here is derived from an EMBL/GenBank/DDBJ whole genome shotgun (WGS) entry which is preliminary data.</text>
</comment>
<feature type="compositionally biased region" description="Polar residues" evidence="2">
    <location>
        <begin position="717"/>
        <end position="727"/>
    </location>
</feature>
<dbReference type="OrthoDB" id="2336090at2759"/>
<dbReference type="Gene3D" id="3.40.50.1820">
    <property type="entry name" value="alpha/beta hydrolase"/>
    <property type="match status" value="1"/>
</dbReference>
<evidence type="ECO:0000313" key="4">
    <source>
        <dbReference type="EMBL" id="KAF4463057.1"/>
    </source>
</evidence>
<name>A0A8H4L506_9HYPO</name>
<sequence>MNSLNTTSVSLAVTPTVVSTLFSHYFNRKPLRQRPTAHLSYDEGLHLIRSFLEYASHHTVEELQAFTAQWVPHPQWVKVEDATIPEDQLARAAELLHKQLGTDGLRQVGGEKWWQWRKPKSSLDAEWIEMRSDAWERKQDGGKSRRVMMYIHGGAYYFGSVDEHRYQMQRHARKLKARVFAPRYRLSPQFPFPCGLHDCLAAYLYLLTIQDPTTVVLAGDSAGGGMVMSLLCVLRDQGIPLPAGAVLISPWVDLTHSFPSVSGEAPLDYIPQSGFHHKPSKAWPPPNEDDIAMLREEALKKKKGETKKTLKTHELQEKQQAPVAKKEASNASSRSDWINGGVPVNPEKLLSVAIDGEVVKLKDQIQMYTTNELLAHPLVSPVMQPTLGGLPPLLIMVGGGEILRDEQIYLAHKCANPAKYAPPEEALTPEGKALLEQYKPTDVQLQVWDDLCHVAPTLSFTRPAKYMYRSIAQFGAWTLARAQKRGIDILDDDDISVISQSGSDSDQPEKSPKTRETEKSDINAEAGQVGKAGDPLPPFKNHMIRQKVTRHGATLPLASEAELPACCVQAATVGVVKEGTVKKWLAMKKQWDHRYASTKAKVHKKIVNDMVAGYHEYGSGEYPPPTALAGRRRVDSELVEGKKQKSWGLAMWSLWGSKHDEMTVEREKKASEEPGVHVATTAEGEGARSFSEIEGQDRPPILSSRSRSRSHRKTVIDENQTGSQPITENMPVAHLLEQRREQEAAKPGLLSPDYVPETGVAGKRPFLDGIALPFSLNKEADTASMMTLHSTATPLPGSRPMSPNLLDDDSTQPTQTTQMTSQEEDEPTTGVAGKRPFIGGIALPFSLKKEAETASMMTLQSNITPLPGSRPMSPNILSDDSGQLTKAADQVEENDPAKENGLVKENGEAKEEGAGLAGPAPERPGLDTFVTAQELPQIKQEGES</sequence>
<protein>
    <recommendedName>
        <fullName evidence="3">Alpha/beta hydrolase fold-3 domain-containing protein</fullName>
    </recommendedName>
</protein>
<feature type="compositionally biased region" description="Polar residues" evidence="2">
    <location>
        <begin position="875"/>
        <end position="884"/>
    </location>
</feature>
<keyword evidence="1" id="KW-0378">Hydrolase</keyword>
<gene>
    <name evidence="4" type="ORF">FALBO_10118</name>
</gene>
<feature type="domain" description="Alpha/beta hydrolase fold-3" evidence="3">
    <location>
        <begin position="148"/>
        <end position="261"/>
    </location>
</feature>
<feature type="region of interest" description="Disordered" evidence="2">
    <location>
        <begin position="498"/>
        <end position="539"/>
    </location>
</feature>
<feature type="region of interest" description="Disordered" evidence="2">
    <location>
        <begin position="680"/>
        <end position="729"/>
    </location>
</feature>
<evidence type="ECO:0000259" key="3">
    <source>
        <dbReference type="Pfam" id="PF07859"/>
    </source>
</evidence>
<evidence type="ECO:0000313" key="5">
    <source>
        <dbReference type="Proteomes" id="UP000554235"/>
    </source>
</evidence>
<keyword evidence="5" id="KW-1185">Reference proteome</keyword>
<dbReference type="InterPro" id="IPR050300">
    <property type="entry name" value="GDXG_lipolytic_enzyme"/>
</dbReference>
<feature type="region of interest" description="Disordered" evidence="2">
    <location>
        <begin position="790"/>
        <end position="836"/>
    </location>
</feature>
<feature type="compositionally biased region" description="Basic and acidic residues" evidence="2">
    <location>
        <begin position="895"/>
        <end position="913"/>
    </location>
</feature>